<accession>A0ABQ9XLS1</accession>
<evidence type="ECO:0000313" key="2">
    <source>
        <dbReference type="EMBL" id="KAK2953362.1"/>
    </source>
</evidence>
<feature type="compositionally biased region" description="Polar residues" evidence="1">
    <location>
        <begin position="629"/>
        <end position="649"/>
    </location>
</feature>
<feature type="region of interest" description="Disordered" evidence="1">
    <location>
        <begin position="550"/>
        <end position="716"/>
    </location>
</feature>
<feature type="compositionally biased region" description="Polar residues" evidence="1">
    <location>
        <begin position="556"/>
        <end position="587"/>
    </location>
</feature>
<organism evidence="2 3">
    <name type="scientific">Blattamonas nauphoetae</name>
    <dbReference type="NCBI Taxonomy" id="2049346"/>
    <lineage>
        <taxon>Eukaryota</taxon>
        <taxon>Metamonada</taxon>
        <taxon>Preaxostyla</taxon>
        <taxon>Oxymonadida</taxon>
        <taxon>Blattamonas</taxon>
    </lineage>
</organism>
<keyword evidence="3" id="KW-1185">Reference proteome</keyword>
<sequence>MTNYPPPWDFRRPTDFQPRSDPTLLFITPPSNFPTIDTNSSPVPYPPTYFPHHLPVLSPDSYSSERSANLDIPALLGSDNFSEIGFVDYQHVEEPSGLSASDLALMDGTFTSPSMEPFSSHSNSHQTFGVSFQPKTLTRPSSIHRPSQSPSSPPSDPAQDYVLGKQLSYSDLRVDPEFISSIPSSLPPALNTISVLNLPVHSDIGSISDNASTGGYSSFSPQQHTDLFNQTGFTLSAGISSVTTSFEPVSYSNSAKSDRGVSLFTDDVALDFDQPSRPFSPGSDLSKAATFFSTPGYHNVYSTPLPPTTFPDNFFTKQAAFEPATKQLTPRRRSLDSTLIPPSKEAPKPTNSQDSDASLSLRNALDKPARKLIHSSSSENLGSPSNSARSSNGRSLPFISSFGSPSLGGQNDPKFHDMVRLTRPMSQTKPADISSPKSKLDQMSHTGGHDMDIFDGSFFHPASTSLTPQIQPSRMTSPSTMSVQSAAPEFPSQIKTSSSKRLVTLDFAPFEDMVPDQEIHPTYVIDEPTNDQIYSASSLMKLTPRHSISFIPSPRNFDSSSPRPQQTDTTNINRDSYGYNSAQAQTQPPHPIAPSFTGTQQPPQVPHFTIEQLSQQAGSKLSKAEKTSQNRWDSSKTSNNHHSQQSEQTMGWGRSDRSITNSGRDSEYGMPQNALKPQPGRGNGVTRKRHDPNSSGMAGIHSGPPQNGSTRAPSLNLPLPSSISYAPFQLSPASLAQSGSVAQPRQIVFQVHATPESQISIQTSPIVHSPTPESAQRERKAAPSAKLEDIVHTITHSAESTSLVIFVEVSFHHTAGFVDLDE</sequence>
<dbReference type="EMBL" id="JARBJD010000092">
    <property type="protein sequence ID" value="KAK2953362.1"/>
    <property type="molecule type" value="Genomic_DNA"/>
</dbReference>
<protein>
    <submittedName>
        <fullName evidence="2">Uncharacterized protein</fullName>
    </submittedName>
</protein>
<feature type="region of interest" description="Disordered" evidence="1">
    <location>
        <begin position="135"/>
        <end position="161"/>
    </location>
</feature>
<feature type="region of interest" description="Disordered" evidence="1">
    <location>
        <begin position="426"/>
        <end position="445"/>
    </location>
</feature>
<evidence type="ECO:0000313" key="3">
    <source>
        <dbReference type="Proteomes" id="UP001281761"/>
    </source>
</evidence>
<name>A0ABQ9XLS1_9EUKA</name>
<gene>
    <name evidence="2" type="ORF">BLNAU_11647</name>
</gene>
<feature type="compositionally biased region" description="Low complexity" evidence="1">
    <location>
        <begin position="375"/>
        <end position="387"/>
    </location>
</feature>
<evidence type="ECO:0000256" key="1">
    <source>
        <dbReference type="SAM" id="MobiDB-lite"/>
    </source>
</evidence>
<feature type="compositionally biased region" description="Low complexity" evidence="1">
    <location>
        <begin position="140"/>
        <end position="150"/>
    </location>
</feature>
<feature type="region of interest" description="Disordered" evidence="1">
    <location>
        <begin position="1"/>
        <end position="21"/>
    </location>
</feature>
<feature type="region of interest" description="Disordered" evidence="1">
    <location>
        <begin position="374"/>
        <end position="416"/>
    </location>
</feature>
<comment type="caution">
    <text evidence="2">The sequence shown here is derived from an EMBL/GenBank/DDBJ whole genome shotgun (WGS) entry which is preliminary data.</text>
</comment>
<feature type="compositionally biased region" description="Polar residues" evidence="1">
    <location>
        <begin position="426"/>
        <end position="437"/>
    </location>
</feature>
<reference evidence="2 3" key="1">
    <citation type="journal article" date="2022" name="bioRxiv">
        <title>Genomics of Preaxostyla Flagellates Illuminates Evolutionary Transitions and the Path Towards Mitochondrial Loss.</title>
        <authorList>
            <person name="Novak L.V.F."/>
            <person name="Treitli S.C."/>
            <person name="Pyrih J."/>
            <person name="Halakuc P."/>
            <person name="Pipaliya S.V."/>
            <person name="Vacek V."/>
            <person name="Brzon O."/>
            <person name="Soukal P."/>
            <person name="Eme L."/>
            <person name="Dacks J.B."/>
            <person name="Karnkowska A."/>
            <person name="Elias M."/>
            <person name="Hampl V."/>
        </authorList>
    </citation>
    <scope>NUCLEOTIDE SEQUENCE [LARGE SCALE GENOMIC DNA]</scope>
    <source>
        <strain evidence="2">NAU3</strain>
        <tissue evidence="2">Gut</tissue>
    </source>
</reference>
<proteinExistence type="predicted"/>
<feature type="region of interest" description="Disordered" evidence="1">
    <location>
        <begin position="321"/>
        <end position="357"/>
    </location>
</feature>
<dbReference type="Proteomes" id="UP001281761">
    <property type="component" value="Unassembled WGS sequence"/>
</dbReference>